<name>A0A1E3Q4H0_LIPST</name>
<feature type="region of interest" description="Disordered" evidence="1">
    <location>
        <begin position="192"/>
        <end position="213"/>
    </location>
</feature>
<dbReference type="OrthoDB" id="10381562at2759"/>
<dbReference type="Proteomes" id="UP000094385">
    <property type="component" value="Unassembled WGS sequence"/>
</dbReference>
<keyword evidence="2" id="KW-1133">Transmembrane helix</keyword>
<organism evidence="3 4">
    <name type="scientific">Lipomyces starkeyi NRRL Y-11557</name>
    <dbReference type="NCBI Taxonomy" id="675824"/>
    <lineage>
        <taxon>Eukaryota</taxon>
        <taxon>Fungi</taxon>
        <taxon>Dikarya</taxon>
        <taxon>Ascomycota</taxon>
        <taxon>Saccharomycotina</taxon>
        <taxon>Lipomycetes</taxon>
        <taxon>Lipomycetales</taxon>
        <taxon>Lipomycetaceae</taxon>
        <taxon>Lipomyces</taxon>
    </lineage>
</organism>
<evidence type="ECO:0000313" key="3">
    <source>
        <dbReference type="EMBL" id="ODQ71907.1"/>
    </source>
</evidence>
<feature type="transmembrane region" description="Helical" evidence="2">
    <location>
        <begin position="329"/>
        <end position="350"/>
    </location>
</feature>
<proteinExistence type="predicted"/>
<feature type="transmembrane region" description="Helical" evidence="2">
    <location>
        <begin position="252"/>
        <end position="269"/>
    </location>
</feature>
<keyword evidence="2" id="KW-0472">Membrane</keyword>
<sequence>MIVGLVESHSVFDFPPLKPSHSDCSHSTPLSSIDPNRTITNSQLVQHAVSYAKSSRRVSDSSTSRSSTIFSARVGIHRYRYSASNIADVTQTGMLPSPMSPGSLRRFERGTREQQLQLPASPVSVSPTTTRRRKSDPRPPADTFLKLKVNTTDVGLGNSAFEDSDSEDNVSSEKLLVNNALRLRARVENQQLLQQNSRRGRDRRGQTASSLGIVGMPPGCEMEELEICVEDAESQFRNRYAELLSNPRRANLLVYLLISGLNFVIWGIFHVMPSMKYHSCLEKVAPCGISSMSHQLLSVTAPGYKFKRRLSKKIGLLHKISPKHVTSNVIIAILWARHIALVIYVTVVMVKDGPILRNGKESWQSR</sequence>
<reference evidence="3 4" key="1">
    <citation type="journal article" date="2016" name="Proc. Natl. Acad. Sci. U.S.A.">
        <title>Comparative genomics of biotechnologically important yeasts.</title>
        <authorList>
            <person name="Riley R."/>
            <person name="Haridas S."/>
            <person name="Wolfe K.H."/>
            <person name="Lopes M.R."/>
            <person name="Hittinger C.T."/>
            <person name="Goeker M."/>
            <person name="Salamov A.A."/>
            <person name="Wisecaver J.H."/>
            <person name="Long T.M."/>
            <person name="Calvey C.H."/>
            <person name="Aerts A.L."/>
            <person name="Barry K.W."/>
            <person name="Choi C."/>
            <person name="Clum A."/>
            <person name="Coughlan A.Y."/>
            <person name="Deshpande S."/>
            <person name="Douglass A.P."/>
            <person name="Hanson S.J."/>
            <person name="Klenk H.-P."/>
            <person name="LaButti K.M."/>
            <person name="Lapidus A."/>
            <person name="Lindquist E.A."/>
            <person name="Lipzen A.M."/>
            <person name="Meier-Kolthoff J.P."/>
            <person name="Ohm R.A."/>
            <person name="Otillar R.P."/>
            <person name="Pangilinan J.L."/>
            <person name="Peng Y."/>
            <person name="Rokas A."/>
            <person name="Rosa C.A."/>
            <person name="Scheuner C."/>
            <person name="Sibirny A.A."/>
            <person name="Slot J.C."/>
            <person name="Stielow J.B."/>
            <person name="Sun H."/>
            <person name="Kurtzman C.P."/>
            <person name="Blackwell M."/>
            <person name="Grigoriev I.V."/>
            <person name="Jeffries T.W."/>
        </authorList>
    </citation>
    <scope>NUCLEOTIDE SEQUENCE [LARGE SCALE GENOMIC DNA]</scope>
    <source>
        <strain evidence="3 4">NRRL Y-11557</strain>
    </source>
</reference>
<feature type="region of interest" description="Disordered" evidence="1">
    <location>
        <begin position="109"/>
        <end position="143"/>
    </location>
</feature>
<dbReference type="AlphaFoldDB" id="A0A1E3Q4H0"/>
<dbReference type="EMBL" id="KV454296">
    <property type="protein sequence ID" value="ODQ71907.1"/>
    <property type="molecule type" value="Genomic_DNA"/>
</dbReference>
<keyword evidence="4" id="KW-1185">Reference proteome</keyword>
<evidence type="ECO:0000256" key="1">
    <source>
        <dbReference type="SAM" id="MobiDB-lite"/>
    </source>
</evidence>
<evidence type="ECO:0000256" key="2">
    <source>
        <dbReference type="SAM" id="Phobius"/>
    </source>
</evidence>
<accession>A0A1E3Q4H0</accession>
<evidence type="ECO:0000313" key="4">
    <source>
        <dbReference type="Proteomes" id="UP000094385"/>
    </source>
</evidence>
<gene>
    <name evidence="3" type="ORF">LIPSTDRAFT_311710</name>
</gene>
<feature type="compositionally biased region" description="Polar residues" evidence="1">
    <location>
        <begin position="113"/>
        <end position="129"/>
    </location>
</feature>
<keyword evidence="2" id="KW-0812">Transmembrane</keyword>
<protein>
    <submittedName>
        <fullName evidence="3">Uncharacterized protein</fullName>
    </submittedName>
</protein>